<organism evidence="2 3">
    <name type="scientific">Penicillium argentinense</name>
    <dbReference type="NCBI Taxonomy" id="1131581"/>
    <lineage>
        <taxon>Eukaryota</taxon>
        <taxon>Fungi</taxon>
        <taxon>Dikarya</taxon>
        <taxon>Ascomycota</taxon>
        <taxon>Pezizomycotina</taxon>
        <taxon>Eurotiomycetes</taxon>
        <taxon>Eurotiomycetidae</taxon>
        <taxon>Eurotiales</taxon>
        <taxon>Aspergillaceae</taxon>
        <taxon>Penicillium</taxon>
    </lineage>
</organism>
<dbReference type="PANTHER" id="PTHR34310:SF5">
    <property type="entry name" value="DUF427 DOMAIN PROTEIN (AFU_ORTHOLOGUE AFUA_3G02220)"/>
    <property type="match status" value="1"/>
</dbReference>
<feature type="domain" description="DUF427" evidence="1">
    <location>
        <begin position="5"/>
        <end position="90"/>
    </location>
</feature>
<gene>
    <name evidence="2" type="ORF">N7532_001109</name>
</gene>
<reference evidence="2" key="2">
    <citation type="journal article" date="2023" name="IMA Fungus">
        <title>Comparative genomic study of the Penicillium genus elucidates a diverse pangenome and 15 lateral gene transfer events.</title>
        <authorList>
            <person name="Petersen C."/>
            <person name="Sorensen T."/>
            <person name="Nielsen M.R."/>
            <person name="Sondergaard T.E."/>
            <person name="Sorensen J.L."/>
            <person name="Fitzpatrick D.A."/>
            <person name="Frisvad J.C."/>
            <person name="Nielsen K.L."/>
        </authorList>
    </citation>
    <scope>NUCLEOTIDE SEQUENCE</scope>
    <source>
        <strain evidence="2">IBT 30761</strain>
    </source>
</reference>
<dbReference type="PANTHER" id="PTHR34310">
    <property type="entry name" value="DUF427 DOMAIN PROTEIN (AFU_ORTHOLOGUE AFUA_3G02220)"/>
    <property type="match status" value="1"/>
</dbReference>
<dbReference type="OrthoDB" id="18996at2759"/>
<dbReference type="InterPro" id="IPR007361">
    <property type="entry name" value="DUF427"/>
</dbReference>
<dbReference type="Proteomes" id="UP001149074">
    <property type="component" value="Unassembled WGS sequence"/>
</dbReference>
<comment type="caution">
    <text evidence="2">The sequence shown here is derived from an EMBL/GenBank/DDBJ whole genome shotgun (WGS) entry which is preliminary data.</text>
</comment>
<protein>
    <recommendedName>
        <fullName evidence="1">DUF427 domain-containing protein</fullName>
    </recommendedName>
</protein>
<evidence type="ECO:0000313" key="2">
    <source>
        <dbReference type="EMBL" id="KAJ5110574.1"/>
    </source>
</evidence>
<dbReference type="Pfam" id="PF04248">
    <property type="entry name" value="NTP_transf_9"/>
    <property type="match status" value="1"/>
</dbReference>
<evidence type="ECO:0000259" key="1">
    <source>
        <dbReference type="Pfam" id="PF04248"/>
    </source>
</evidence>
<evidence type="ECO:0000313" key="3">
    <source>
        <dbReference type="Proteomes" id="UP001149074"/>
    </source>
</evidence>
<reference evidence="2" key="1">
    <citation type="submission" date="2022-11" db="EMBL/GenBank/DDBJ databases">
        <authorList>
            <person name="Petersen C."/>
        </authorList>
    </citation>
    <scope>NUCLEOTIDE SEQUENCE</scope>
    <source>
        <strain evidence="2">IBT 30761</strain>
    </source>
</reference>
<dbReference type="AlphaFoldDB" id="A0A9W9G1V3"/>
<dbReference type="InterPro" id="IPR038694">
    <property type="entry name" value="DUF427_sf"/>
</dbReference>
<accession>A0A9W9G1V3</accession>
<dbReference type="EMBL" id="JAPQKI010000002">
    <property type="protein sequence ID" value="KAJ5110574.1"/>
    <property type="molecule type" value="Genomic_DNA"/>
</dbReference>
<dbReference type="RefSeq" id="XP_056478644.1">
    <property type="nucleotide sequence ID" value="XM_056613603.1"/>
</dbReference>
<sequence>MPTAQAKLGDLVIAEAESWEEVEGNVYFPRSAVQDKASFVKTDTTTFCPWKGTANYYTINTGETTVEDAAWYYAEPYEKAKNIKDHIAFCEFSSITASILD</sequence>
<dbReference type="GeneID" id="81352582"/>
<proteinExistence type="predicted"/>
<name>A0A9W9G1V3_9EURO</name>
<dbReference type="Gene3D" id="2.170.150.40">
    <property type="entry name" value="Domain of unknown function (DUF427)"/>
    <property type="match status" value="1"/>
</dbReference>
<keyword evidence="3" id="KW-1185">Reference proteome</keyword>